<organism evidence="14 15">
    <name type="scientific">Trema orientale</name>
    <name type="common">Charcoal tree</name>
    <name type="synonym">Celtis orientalis</name>
    <dbReference type="NCBI Taxonomy" id="63057"/>
    <lineage>
        <taxon>Eukaryota</taxon>
        <taxon>Viridiplantae</taxon>
        <taxon>Streptophyta</taxon>
        <taxon>Embryophyta</taxon>
        <taxon>Tracheophyta</taxon>
        <taxon>Spermatophyta</taxon>
        <taxon>Magnoliopsida</taxon>
        <taxon>eudicotyledons</taxon>
        <taxon>Gunneridae</taxon>
        <taxon>Pentapetalae</taxon>
        <taxon>rosids</taxon>
        <taxon>fabids</taxon>
        <taxon>Rosales</taxon>
        <taxon>Cannabaceae</taxon>
        <taxon>Trema</taxon>
    </lineage>
</organism>
<dbReference type="InterPro" id="IPR009057">
    <property type="entry name" value="Homeodomain-like_sf"/>
</dbReference>
<feature type="coiled-coil region" evidence="11">
    <location>
        <begin position="74"/>
        <end position="115"/>
    </location>
</feature>
<dbReference type="OrthoDB" id="6159439at2759"/>
<dbReference type="PROSITE" id="PS00027">
    <property type="entry name" value="HOMEOBOX_1"/>
    <property type="match status" value="1"/>
</dbReference>
<reference evidence="15" key="1">
    <citation type="submission" date="2016-06" db="EMBL/GenBank/DDBJ databases">
        <title>Parallel loss of symbiosis genes in relatives of nitrogen-fixing non-legume Parasponia.</title>
        <authorList>
            <person name="Van Velzen R."/>
            <person name="Holmer R."/>
            <person name="Bu F."/>
            <person name="Rutten L."/>
            <person name="Van Zeijl A."/>
            <person name="Liu W."/>
            <person name="Santuari L."/>
            <person name="Cao Q."/>
            <person name="Sharma T."/>
            <person name="Shen D."/>
            <person name="Roswanjaya Y."/>
            <person name="Wardhani T."/>
            <person name="Kalhor M.S."/>
            <person name="Jansen J."/>
            <person name="Van den Hoogen J."/>
            <person name="Gungor B."/>
            <person name="Hartog M."/>
            <person name="Hontelez J."/>
            <person name="Verver J."/>
            <person name="Yang W.-C."/>
            <person name="Schijlen E."/>
            <person name="Repin R."/>
            <person name="Schilthuizen M."/>
            <person name="Schranz E."/>
            <person name="Heidstra R."/>
            <person name="Miyata K."/>
            <person name="Fedorova E."/>
            <person name="Kohlen W."/>
            <person name="Bisseling T."/>
            <person name="Smit S."/>
            <person name="Geurts R."/>
        </authorList>
    </citation>
    <scope>NUCLEOTIDE SEQUENCE [LARGE SCALE GENOMIC DNA]</scope>
    <source>
        <strain evidence="15">cv. RG33-2</strain>
    </source>
</reference>
<evidence type="ECO:0000256" key="10">
    <source>
        <dbReference type="RuleBase" id="RU369038"/>
    </source>
</evidence>
<evidence type="ECO:0000256" key="3">
    <source>
        <dbReference type="ARBA" id="ARBA00023125"/>
    </source>
</evidence>
<dbReference type="GO" id="GO:0000981">
    <property type="term" value="F:DNA-binding transcription factor activity, RNA polymerase II-specific"/>
    <property type="evidence" value="ECO:0007669"/>
    <property type="project" value="UniProtKB-UniRule"/>
</dbReference>
<keyword evidence="5 10" id="KW-0804">Transcription</keyword>
<dbReference type="CDD" id="cd00086">
    <property type="entry name" value="homeodomain"/>
    <property type="match status" value="1"/>
</dbReference>
<comment type="function">
    <text evidence="10">Transcription factor.</text>
</comment>
<keyword evidence="2 10" id="KW-0805">Transcription regulation</keyword>
<dbReference type="SUPFAM" id="SSF46689">
    <property type="entry name" value="Homeodomain-like"/>
    <property type="match status" value="1"/>
</dbReference>
<dbReference type="InterPro" id="IPR017970">
    <property type="entry name" value="Homeobox_CS"/>
</dbReference>
<dbReference type="AlphaFoldDB" id="A0A2P5F4P5"/>
<dbReference type="SMART" id="SM00389">
    <property type="entry name" value="HOX"/>
    <property type="match status" value="1"/>
</dbReference>
<dbReference type="InterPro" id="IPR045224">
    <property type="entry name" value="HDZip_class_I_plant"/>
</dbReference>
<protein>
    <recommendedName>
        <fullName evidence="10">Homeobox-leucine zipper protein</fullName>
    </recommendedName>
    <alternativeName>
        <fullName evidence="10">HD-ZIP protein</fullName>
    </alternativeName>
    <alternativeName>
        <fullName evidence="10">Homeodomain transcription factor</fullName>
    </alternativeName>
</protein>
<accession>A0A2P5F4P5</accession>
<evidence type="ECO:0000259" key="13">
    <source>
        <dbReference type="PROSITE" id="PS50071"/>
    </source>
</evidence>
<dbReference type="GO" id="GO:0043565">
    <property type="term" value="F:sequence-specific DNA binding"/>
    <property type="evidence" value="ECO:0007669"/>
    <property type="project" value="TreeGrafter"/>
</dbReference>
<evidence type="ECO:0000313" key="14">
    <source>
        <dbReference type="EMBL" id="PON92771.1"/>
    </source>
</evidence>
<keyword evidence="15" id="KW-1185">Reference proteome</keyword>
<evidence type="ECO:0000256" key="5">
    <source>
        <dbReference type="ARBA" id="ARBA00023163"/>
    </source>
</evidence>
<comment type="similarity">
    <text evidence="7 10">Belongs to the HD-ZIP homeobox family. Class I subfamily.</text>
</comment>
<dbReference type="FunCoup" id="A0A2P5F4P5">
    <property type="interactions" value="33"/>
</dbReference>
<dbReference type="Gene3D" id="1.10.10.60">
    <property type="entry name" value="Homeodomain-like"/>
    <property type="match status" value="1"/>
</dbReference>
<feature type="domain" description="Homeobox" evidence="13">
    <location>
        <begin position="15"/>
        <end position="75"/>
    </location>
</feature>
<keyword evidence="3 8" id="KW-0238">DNA-binding</keyword>
<evidence type="ECO:0000256" key="4">
    <source>
        <dbReference type="ARBA" id="ARBA00023155"/>
    </source>
</evidence>
<evidence type="ECO:0000256" key="1">
    <source>
        <dbReference type="ARBA" id="ARBA00004123"/>
    </source>
</evidence>
<dbReference type="GO" id="GO:0005634">
    <property type="term" value="C:nucleus"/>
    <property type="evidence" value="ECO:0007669"/>
    <property type="project" value="UniProtKB-SubCell"/>
</dbReference>
<dbReference type="InParanoid" id="A0A2P5F4P5"/>
<evidence type="ECO:0000256" key="6">
    <source>
        <dbReference type="ARBA" id="ARBA00023242"/>
    </source>
</evidence>
<keyword evidence="11" id="KW-0175">Coiled coil</keyword>
<dbReference type="Proteomes" id="UP000237000">
    <property type="component" value="Unassembled WGS sequence"/>
</dbReference>
<dbReference type="InterPro" id="IPR000047">
    <property type="entry name" value="HTH_motif"/>
</dbReference>
<keyword evidence="6 8" id="KW-0539">Nucleus</keyword>
<evidence type="ECO:0000256" key="7">
    <source>
        <dbReference type="ARBA" id="ARBA00025748"/>
    </source>
</evidence>
<dbReference type="Pfam" id="PF00046">
    <property type="entry name" value="Homeodomain"/>
    <property type="match status" value="1"/>
</dbReference>
<comment type="caution">
    <text evidence="14">The sequence shown here is derived from an EMBL/GenBank/DDBJ whole genome shotgun (WGS) entry which is preliminary data.</text>
</comment>
<dbReference type="PRINTS" id="PR00031">
    <property type="entry name" value="HTHREPRESSR"/>
</dbReference>
<feature type="DNA-binding region" description="Homeobox" evidence="8">
    <location>
        <begin position="17"/>
        <end position="76"/>
    </location>
</feature>
<keyword evidence="4 8" id="KW-0371">Homeobox</keyword>
<feature type="region of interest" description="Disordered" evidence="12">
    <location>
        <begin position="1"/>
        <end position="21"/>
    </location>
</feature>
<comment type="subcellular location">
    <subcellularLocation>
        <location evidence="1 8 9">Nucleus</location>
    </subcellularLocation>
</comment>
<evidence type="ECO:0000313" key="15">
    <source>
        <dbReference type="Proteomes" id="UP000237000"/>
    </source>
</evidence>
<evidence type="ECO:0000256" key="11">
    <source>
        <dbReference type="SAM" id="Coils"/>
    </source>
</evidence>
<name>A0A2P5F4P5_TREOI</name>
<dbReference type="EMBL" id="JXTC01000062">
    <property type="protein sequence ID" value="PON92771.1"/>
    <property type="molecule type" value="Genomic_DNA"/>
</dbReference>
<dbReference type="GO" id="GO:0045893">
    <property type="term" value="P:positive regulation of DNA-templated transcription"/>
    <property type="evidence" value="ECO:0007669"/>
    <property type="project" value="TreeGrafter"/>
</dbReference>
<evidence type="ECO:0000256" key="9">
    <source>
        <dbReference type="RuleBase" id="RU000682"/>
    </source>
</evidence>
<dbReference type="InterPro" id="IPR001356">
    <property type="entry name" value="HD"/>
</dbReference>
<sequence>MDLFQTQSHKNSYYNSKHNKKKRLNEDQVRLLERSFTFDKKLDPERKLQLADQLGIPPRQVAVWYQNKRARWRAQTLELDCSALQLKLETALAEKRQLEGDVEMLREELEKARQSLFAVGVSVVDHQKAHPPATTVCSVSDGGSSSGSFGDQYVIDLDHDHGHGQGQGQGHGHGHDHDQVLQMDHELFASLIDW</sequence>
<dbReference type="PANTHER" id="PTHR24326">
    <property type="entry name" value="HOMEOBOX-LEUCINE ZIPPER PROTEIN"/>
    <property type="match status" value="1"/>
</dbReference>
<evidence type="ECO:0000256" key="2">
    <source>
        <dbReference type="ARBA" id="ARBA00023015"/>
    </source>
</evidence>
<evidence type="ECO:0000256" key="8">
    <source>
        <dbReference type="PROSITE-ProRule" id="PRU00108"/>
    </source>
</evidence>
<dbReference type="PROSITE" id="PS50071">
    <property type="entry name" value="HOMEOBOX_2"/>
    <property type="match status" value="1"/>
</dbReference>
<dbReference type="PANTHER" id="PTHR24326:SF522">
    <property type="entry name" value="HOMEOBOX-LEUCINE ZIPPER PROTEIN ATHB-52"/>
    <property type="match status" value="1"/>
</dbReference>
<gene>
    <name evidence="14" type="ORF">TorRG33x02_113690</name>
</gene>
<evidence type="ECO:0000256" key="12">
    <source>
        <dbReference type="SAM" id="MobiDB-lite"/>
    </source>
</evidence>
<proteinExistence type="inferred from homology"/>